<dbReference type="PROSITE" id="PS50017">
    <property type="entry name" value="DEATH_DOMAIN"/>
    <property type="match status" value="1"/>
</dbReference>
<gene>
    <name evidence="3" type="ORF">HOLleu_17319</name>
</gene>
<dbReference type="SMART" id="SM00005">
    <property type="entry name" value="DEATH"/>
    <property type="match status" value="1"/>
</dbReference>
<feature type="domain" description="Importin N-terminal" evidence="2">
    <location>
        <begin position="462"/>
        <end position="507"/>
    </location>
</feature>
<dbReference type="GO" id="GO:0006886">
    <property type="term" value="P:intracellular protein transport"/>
    <property type="evidence" value="ECO:0007669"/>
    <property type="project" value="InterPro"/>
</dbReference>
<dbReference type="SUPFAM" id="SSF50978">
    <property type="entry name" value="WD40 repeat-like"/>
    <property type="match status" value="1"/>
</dbReference>
<keyword evidence="4" id="KW-1185">Reference proteome</keyword>
<dbReference type="GO" id="GO:0007165">
    <property type="term" value="P:signal transduction"/>
    <property type="evidence" value="ECO:0007669"/>
    <property type="project" value="InterPro"/>
</dbReference>
<dbReference type="Proteomes" id="UP001152320">
    <property type="component" value="Chromosome 7"/>
</dbReference>
<accession>A0A9Q1C7F6</accession>
<dbReference type="PROSITE" id="PS50166">
    <property type="entry name" value="IMPORTIN_B_NT"/>
    <property type="match status" value="1"/>
</dbReference>
<name>A0A9Q1C7F6_HOLLE</name>
<keyword evidence="3" id="KW-0675">Receptor</keyword>
<dbReference type="InterPro" id="IPR001494">
    <property type="entry name" value="Importin-beta_N"/>
</dbReference>
<dbReference type="PANTHER" id="PTHR15077:SF9">
    <property type="entry name" value="C-TERMINAL OF ROC (COR) DOMAIN-CONTAINING PROTEIN"/>
    <property type="match status" value="1"/>
</dbReference>
<sequence>MFVNTPDCKLYFTPVQAYEILVRCHPLSSFLTLLSTTTQLRRNKLNLKLIYQCFDFPHSVKCFRENLFKEDWWRLKDLSVNVSGDIGLSGGNYHNCKTFIVLYSEKELYSKDKPNPFYYKIFSSWSNWPYRCISFLQNQSHQLVSCIYNLIEIFDFKRDTIIKRLTLEDSACVWCVCVRGDNIIVGLRSFRLNILNSNLQVLNSIKLDAIKYEDCPWDIAATSGNLYLCTFYGMSIAVEESNDANFMGLGTHKRSYADSISVSEKLRLVAILSKNEDIDLYSLVDQQSLARLHLKNASKVRTSDSGCMVIANERTGEVKIYDLQRFTPFDAVEGVISVMQREDCKKLANIFDISVEQLDDVLKSYTPVTKFLDILNETGQLTPSNVDVLSSAEMSVSASFLQTLNEYQMSRSYQNVSPSFAMDRVQGDVAAAAPIGPVEQSSTGNPEEKIAMDETQVRNCSMILKQHIAKKWKDFARCLQVPENKIDQISEDFRDDVEERILQMLLYWYRQNPSGATLQKLEQALQDIQRADVAYTLPLALKSY</sequence>
<dbReference type="AlphaFoldDB" id="A0A9Q1C7F6"/>
<dbReference type="Gene3D" id="2.130.10.10">
    <property type="entry name" value="YVTN repeat-like/Quinoprotein amine dehydrogenase"/>
    <property type="match status" value="1"/>
</dbReference>
<dbReference type="InterPro" id="IPR011029">
    <property type="entry name" value="DEATH-like_dom_sf"/>
</dbReference>
<dbReference type="InterPro" id="IPR036322">
    <property type="entry name" value="WD40_repeat_dom_sf"/>
</dbReference>
<reference evidence="3" key="1">
    <citation type="submission" date="2021-10" db="EMBL/GenBank/DDBJ databases">
        <title>Tropical sea cucumber genome reveals ecological adaptation and Cuvierian tubules defense mechanism.</title>
        <authorList>
            <person name="Chen T."/>
        </authorList>
    </citation>
    <scope>NUCLEOTIDE SEQUENCE</scope>
    <source>
        <strain evidence="3">Nanhai2018</strain>
        <tissue evidence="3">Muscle</tissue>
    </source>
</reference>
<dbReference type="InterPro" id="IPR015943">
    <property type="entry name" value="WD40/YVTN_repeat-like_dom_sf"/>
</dbReference>
<dbReference type="InterPro" id="IPR000488">
    <property type="entry name" value="Death_dom"/>
</dbReference>
<evidence type="ECO:0000259" key="2">
    <source>
        <dbReference type="PROSITE" id="PS50166"/>
    </source>
</evidence>
<dbReference type="Gene3D" id="1.10.533.10">
    <property type="entry name" value="Death Domain, Fas"/>
    <property type="match status" value="1"/>
</dbReference>
<evidence type="ECO:0000259" key="1">
    <source>
        <dbReference type="PROSITE" id="PS50017"/>
    </source>
</evidence>
<comment type="caution">
    <text evidence="3">The sequence shown here is derived from an EMBL/GenBank/DDBJ whole genome shotgun (WGS) entry which is preliminary data.</text>
</comment>
<feature type="domain" description="Death" evidence="1">
    <location>
        <begin position="463"/>
        <end position="541"/>
    </location>
</feature>
<dbReference type="GO" id="GO:0031267">
    <property type="term" value="F:small GTPase binding"/>
    <property type="evidence" value="ECO:0007669"/>
    <property type="project" value="InterPro"/>
</dbReference>
<dbReference type="SUPFAM" id="SSF47986">
    <property type="entry name" value="DEATH domain"/>
    <property type="match status" value="1"/>
</dbReference>
<dbReference type="CDD" id="cd01670">
    <property type="entry name" value="Death"/>
    <property type="match status" value="1"/>
</dbReference>
<evidence type="ECO:0000313" key="4">
    <source>
        <dbReference type="Proteomes" id="UP001152320"/>
    </source>
</evidence>
<dbReference type="EMBL" id="JAIZAY010000007">
    <property type="protein sequence ID" value="KAJ8039560.1"/>
    <property type="molecule type" value="Genomic_DNA"/>
</dbReference>
<dbReference type="InterPro" id="IPR016729">
    <property type="entry name" value="FADD"/>
</dbReference>
<protein>
    <submittedName>
        <fullName evidence="3">Receptor-interacting serine/threonine-protein kinase 1</fullName>
    </submittedName>
</protein>
<proteinExistence type="predicted"/>
<dbReference type="PANTHER" id="PTHR15077">
    <property type="entry name" value="FAS-ASSOCIATING DEATH DOMAIN-CONTAINING PROTEIN FADD"/>
    <property type="match status" value="1"/>
</dbReference>
<dbReference type="GO" id="GO:0016301">
    <property type="term" value="F:kinase activity"/>
    <property type="evidence" value="ECO:0007669"/>
    <property type="project" value="UniProtKB-KW"/>
</dbReference>
<evidence type="ECO:0000313" key="3">
    <source>
        <dbReference type="EMBL" id="KAJ8039560.1"/>
    </source>
</evidence>
<organism evidence="3 4">
    <name type="scientific">Holothuria leucospilota</name>
    <name type="common">Black long sea cucumber</name>
    <name type="synonym">Mertensiothuria leucospilota</name>
    <dbReference type="NCBI Taxonomy" id="206669"/>
    <lineage>
        <taxon>Eukaryota</taxon>
        <taxon>Metazoa</taxon>
        <taxon>Echinodermata</taxon>
        <taxon>Eleutherozoa</taxon>
        <taxon>Echinozoa</taxon>
        <taxon>Holothuroidea</taxon>
        <taxon>Aspidochirotacea</taxon>
        <taxon>Aspidochirotida</taxon>
        <taxon>Holothuriidae</taxon>
        <taxon>Holothuria</taxon>
    </lineage>
</organism>
<dbReference type="OrthoDB" id="100767at2759"/>
<keyword evidence="3" id="KW-0808">Transferase</keyword>
<dbReference type="Pfam" id="PF00531">
    <property type="entry name" value="Death"/>
    <property type="match status" value="1"/>
</dbReference>
<keyword evidence="3" id="KW-0418">Kinase</keyword>